<gene>
    <name evidence="4" type="ORF">E0486_03075</name>
</gene>
<dbReference type="PANTHER" id="PTHR37299">
    <property type="entry name" value="TRANSCRIPTIONAL REGULATOR-RELATED"/>
    <property type="match status" value="1"/>
</dbReference>
<dbReference type="InterPro" id="IPR046947">
    <property type="entry name" value="LytR-like"/>
</dbReference>
<dbReference type="RefSeq" id="WP_131850672.1">
    <property type="nucleotide sequence ID" value="NZ_SKFH01000003.1"/>
</dbReference>
<dbReference type="AlphaFoldDB" id="A0A4R4E5D8"/>
<dbReference type="OrthoDB" id="1646880at2"/>
<dbReference type="Pfam" id="PF04397">
    <property type="entry name" value="LytTR"/>
    <property type="match status" value="1"/>
</dbReference>
<dbReference type="Gene3D" id="2.40.50.1020">
    <property type="entry name" value="LytTr DNA-binding domain"/>
    <property type="match status" value="1"/>
</dbReference>
<evidence type="ECO:0000259" key="2">
    <source>
        <dbReference type="PROSITE" id="PS50110"/>
    </source>
</evidence>
<dbReference type="GO" id="GO:0000156">
    <property type="term" value="F:phosphorelay response regulator activity"/>
    <property type="evidence" value="ECO:0007669"/>
    <property type="project" value="InterPro"/>
</dbReference>
<dbReference type="PANTHER" id="PTHR37299:SF1">
    <property type="entry name" value="STAGE 0 SPORULATION PROTEIN A HOMOLOG"/>
    <property type="match status" value="1"/>
</dbReference>
<feature type="modified residue" description="4-aspartylphosphate" evidence="1">
    <location>
        <position position="56"/>
    </location>
</feature>
<proteinExistence type="predicted"/>
<reference evidence="4 5" key="1">
    <citation type="submission" date="2019-03" db="EMBL/GenBank/DDBJ databases">
        <authorList>
            <person name="Kim M.K.M."/>
        </authorList>
    </citation>
    <scope>NUCLEOTIDE SEQUENCE [LARGE SCALE GENOMIC DNA]</scope>
    <source>
        <strain evidence="4 5">17J68-15</strain>
    </source>
</reference>
<dbReference type="SMART" id="SM00850">
    <property type="entry name" value="LytTR"/>
    <property type="match status" value="1"/>
</dbReference>
<evidence type="ECO:0000256" key="1">
    <source>
        <dbReference type="PROSITE-ProRule" id="PRU00169"/>
    </source>
</evidence>
<organism evidence="4 5">
    <name type="scientific">Flaviaesturariibacter aridisoli</name>
    <dbReference type="NCBI Taxonomy" id="2545761"/>
    <lineage>
        <taxon>Bacteria</taxon>
        <taxon>Pseudomonadati</taxon>
        <taxon>Bacteroidota</taxon>
        <taxon>Chitinophagia</taxon>
        <taxon>Chitinophagales</taxon>
        <taxon>Chitinophagaceae</taxon>
        <taxon>Flaviaestuariibacter</taxon>
    </lineage>
</organism>
<sequence length="237" mass="27181">MKTIRCLLLEDEPLAAEVLAEYIGQVPFLDLRAVCPDALFALDVLQREPIDLIFLDIHLPKMKGLDFIRTLAHPPRVIVVSAYSDYALQGYELNVVDYLLKPVEWSRFLMAVNKLQAAPGKPFEAIPVTRADVRPHLFFNVNKRRVKVCLDEILYIESLREYIRISTHNRSILTKYPLSEIEELLQQNHFLRIHRSFIVAQDKIDTFSATDVEVGGKQLPIGRNYKEAVLAALDAQR</sequence>
<dbReference type="Pfam" id="PF00072">
    <property type="entry name" value="Response_reg"/>
    <property type="match status" value="1"/>
</dbReference>
<keyword evidence="5" id="KW-1185">Reference proteome</keyword>
<evidence type="ECO:0000313" key="5">
    <source>
        <dbReference type="Proteomes" id="UP000295164"/>
    </source>
</evidence>
<feature type="domain" description="Response regulatory" evidence="2">
    <location>
        <begin position="5"/>
        <end position="116"/>
    </location>
</feature>
<comment type="caution">
    <text evidence="4">The sequence shown here is derived from an EMBL/GenBank/DDBJ whole genome shotgun (WGS) entry which is preliminary data.</text>
</comment>
<name>A0A4R4E5D8_9BACT</name>
<dbReference type="PROSITE" id="PS50110">
    <property type="entry name" value="RESPONSE_REGULATORY"/>
    <property type="match status" value="1"/>
</dbReference>
<dbReference type="GO" id="GO:0003677">
    <property type="term" value="F:DNA binding"/>
    <property type="evidence" value="ECO:0007669"/>
    <property type="project" value="InterPro"/>
</dbReference>
<feature type="domain" description="HTH LytTR-type" evidence="3">
    <location>
        <begin position="137"/>
        <end position="204"/>
    </location>
</feature>
<protein>
    <submittedName>
        <fullName evidence="4">Response regulator transcription factor</fullName>
    </submittedName>
</protein>
<dbReference type="EMBL" id="SKFH01000003">
    <property type="protein sequence ID" value="TCZ74073.1"/>
    <property type="molecule type" value="Genomic_DNA"/>
</dbReference>
<evidence type="ECO:0000259" key="3">
    <source>
        <dbReference type="PROSITE" id="PS50930"/>
    </source>
</evidence>
<accession>A0A4R4E5D8</accession>
<dbReference type="InterPro" id="IPR001789">
    <property type="entry name" value="Sig_transdc_resp-reg_receiver"/>
</dbReference>
<keyword evidence="1" id="KW-0597">Phosphoprotein</keyword>
<dbReference type="InterPro" id="IPR011006">
    <property type="entry name" value="CheY-like_superfamily"/>
</dbReference>
<evidence type="ECO:0000313" key="4">
    <source>
        <dbReference type="EMBL" id="TCZ74073.1"/>
    </source>
</evidence>
<dbReference type="Proteomes" id="UP000295164">
    <property type="component" value="Unassembled WGS sequence"/>
</dbReference>
<dbReference type="PROSITE" id="PS50930">
    <property type="entry name" value="HTH_LYTTR"/>
    <property type="match status" value="1"/>
</dbReference>
<dbReference type="SMART" id="SM00448">
    <property type="entry name" value="REC"/>
    <property type="match status" value="1"/>
</dbReference>
<dbReference type="InterPro" id="IPR007492">
    <property type="entry name" value="LytTR_DNA-bd_dom"/>
</dbReference>
<dbReference type="Gene3D" id="3.40.50.2300">
    <property type="match status" value="1"/>
</dbReference>
<dbReference type="SUPFAM" id="SSF52172">
    <property type="entry name" value="CheY-like"/>
    <property type="match status" value="1"/>
</dbReference>